<evidence type="ECO:0000256" key="1">
    <source>
        <dbReference type="SAM" id="MobiDB-lite"/>
    </source>
</evidence>
<dbReference type="AlphaFoldDB" id="A0AA39AA50"/>
<sequence>MDGMDSSSKSGGEEVESLDSTRIKGGSIAARRAAKFGFDASIIKTPRFRCPRPLASPAPRSPPLIIQPGISSTVLLDSPIMLPNTQAQPSPTTGTFQVPSLIHEGSVNSVAPTVDGDQANNFSTSRKFKSHANPISLPCSSSIENQLSFVSR</sequence>
<reference evidence="2 3" key="1">
    <citation type="journal article" date="2023" name="BMC Biotechnol.">
        <title>Vitis rotundifolia cv Carlos genome sequencing.</title>
        <authorList>
            <person name="Huff M."/>
            <person name="Hulse-Kemp A."/>
            <person name="Scheffler B."/>
            <person name="Youngblood R."/>
            <person name="Simpson S."/>
            <person name="Babiker E."/>
            <person name="Staton M."/>
        </authorList>
    </citation>
    <scope>NUCLEOTIDE SEQUENCE [LARGE SCALE GENOMIC DNA]</scope>
    <source>
        <tissue evidence="2">Leaf</tissue>
    </source>
</reference>
<keyword evidence="3" id="KW-1185">Reference proteome</keyword>
<evidence type="ECO:0000313" key="2">
    <source>
        <dbReference type="EMBL" id="KAJ9703272.1"/>
    </source>
</evidence>
<name>A0AA39AA50_VITRO</name>
<proteinExistence type="predicted"/>
<feature type="compositionally biased region" description="Low complexity" evidence="1">
    <location>
        <begin position="1"/>
        <end position="10"/>
    </location>
</feature>
<dbReference type="EMBL" id="JARBHA010000004">
    <property type="protein sequence ID" value="KAJ9703272.1"/>
    <property type="molecule type" value="Genomic_DNA"/>
</dbReference>
<feature type="region of interest" description="Disordered" evidence="1">
    <location>
        <begin position="1"/>
        <end position="26"/>
    </location>
</feature>
<gene>
    <name evidence="2" type="ORF">PVL29_004885</name>
</gene>
<evidence type="ECO:0000313" key="3">
    <source>
        <dbReference type="Proteomes" id="UP001168098"/>
    </source>
</evidence>
<accession>A0AA39AA50</accession>
<protein>
    <submittedName>
        <fullName evidence="2">Uncharacterized protein</fullName>
    </submittedName>
</protein>
<organism evidence="2 3">
    <name type="scientific">Vitis rotundifolia</name>
    <name type="common">Muscadine grape</name>
    <dbReference type="NCBI Taxonomy" id="103349"/>
    <lineage>
        <taxon>Eukaryota</taxon>
        <taxon>Viridiplantae</taxon>
        <taxon>Streptophyta</taxon>
        <taxon>Embryophyta</taxon>
        <taxon>Tracheophyta</taxon>
        <taxon>Spermatophyta</taxon>
        <taxon>Magnoliopsida</taxon>
        <taxon>eudicotyledons</taxon>
        <taxon>Gunneridae</taxon>
        <taxon>Pentapetalae</taxon>
        <taxon>rosids</taxon>
        <taxon>Vitales</taxon>
        <taxon>Vitaceae</taxon>
        <taxon>Viteae</taxon>
        <taxon>Vitis</taxon>
    </lineage>
</organism>
<dbReference type="Proteomes" id="UP001168098">
    <property type="component" value="Unassembled WGS sequence"/>
</dbReference>
<comment type="caution">
    <text evidence="2">The sequence shown here is derived from an EMBL/GenBank/DDBJ whole genome shotgun (WGS) entry which is preliminary data.</text>
</comment>